<gene>
    <name evidence="1" type="ORF">LCGC14_0591350</name>
</gene>
<name>A0A0F9ULV4_9ZZZZ</name>
<accession>A0A0F9ULV4</accession>
<proteinExistence type="predicted"/>
<reference evidence="1" key="1">
    <citation type="journal article" date="2015" name="Nature">
        <title>Complex archaea that bridge the gap between prokaryotes and eukaryotes.</title>
        <authorList>
            <person name="Spang A."/>
            <person name="Saw J.H."/>
            <person name="Jorgensen S.L."/>
            <person name="Zaremba-Niedzwiedzka K."/>
            <person name="Martijn J."/>
            <person name="Lind A.E."/>
            <person name="van Eijk R."/>
            <person name="Schleper C."/>
            <person name="Guy L."/>
            <person name="Ettema T.J."/>
        </authorList>
    </citation>
    <scope>NUCLEOTIDE SEQUENCE</scope>
</reference>
<dbReference type="EMBL" id="LAZR01000924">
    <property type="protein sequence ID" value="KKN54543.1"/>
    <property type="molecule type" value="Genomic_DNA"/>
</dbReference>
<comment type="caution">
    <text evidence="1">The sequence shown here is derived from an EMBL/GenBank/DDBJ whole genome shotgun (WGS) entry which is preliminary data.</text>
</comment>
<sequence length="61" mass="7083">MLSLKHLRELGRLPLSSDHRLVLNRASYDNYKVVLNLTDNQMDAMFIVDDYLDSSQPIPSY</sequence>
<evidence type="ECO:0000313" key="1">
    <source>
        <dbReference type="EMBL" id="KKN54543.1"/>
    </source>
</evidence>
<protein>
    <submittedName>
        <fullName evidence="1">Uncharacterized protein</fullName>
    </submittedName>
</protein>
<dbReference type="AlphaFoldDB" id="A0A0F9ULV4"/>
<organism evidence="1">
    <name type="scientific">marine sediment metagenome</name>
    <dbReference type="NCBI Taxonomy" id="412755"/>
    <lineage>
        <taxon>unclassified sequences</taxon>
        <taxon>metagenomes</taxon>
        <taxon>ecological metagenomes</taxon>
    </lineage>
</organism>